<dbReference type="InterPro" id="IPR020472">
    <property type="entry name" value="WD40_PAC1"/>
</dbReference>
<dbReference type="InterPro" id="IPR015943">
    <property type="entry name" value="WD40/YVTN_repeat-like_dom_sf"/>
</dbReference>
<organism evidence="6 7">
    <name type="scientific">Dunaliella salina</name>
    <name type="common">Green alga</name>
    <name type="synonym">Protococcus salinus</name>
    <dbReference type="NCBI Taxonomy" id="3046"/>
    <lineage>
        <taxon>Eukaryota</taxon>
        <taxon>Viridiplantae</taxon>
        <taxon>Chlorophyta</taxon>
        <taxon>core chlorophytes</taxon>
        <taxon>Chlorophyceae</taxon>
        <taxon>CS clade</taxon>
        <taxon>Chlamydomonadales</taxon>
        <taxon>Dunaliellaceae</taxon>
        <taxon>Dunaliella</taxon>
    </lineage>
</organism>
<feature type="repeat" description="WD" evidence="5">
    <location>
        <begin position="1"/>
        <end position="28"/>
    </location>
</feature>
<dbReference type="PANTHER" id="PTHR19842">
    <property type="entry name" value="G BETA-LIKE PROTEIN GBL"/>
    <property type="match status" value="1"/>
</dbReference>
<reference evidence="6" key="1">
    <citation type="submission" date="2017-08" db="EMBL/GenBank/DDBJ databases">
        <authorList>
            <person name="Polle J.E."/>
            <person name="Barry K."/>
            <person name="Cushman J."/>
            <person name="Schmutz J."/>
            <person name="Tran D."/>
            <person name="Hathwaick L.T."/>
            <person name="Yim W.C."/>
            <person name="Jenkins J."/>
            <person name="Mckie-Krisberg Z.M."/>
            <person name="Prochnik S."/>
            <person name="Lindquist E."/>
            <person name="Dockter R.B."/>
            <person name="Adam C."/>
            <person name="Molina H."/>
            <person name="Bunkerborg J."/>
            <person name="Jin E."/>
            <person name="Buchheim M."/>
            <person name="Magnuson J."/>
        </authorList>
    </citation>
    <scope>NUCLEOTIDE SEQUENCE</scope>
    <source>
        <strain evidence="6">CCAP 19/18</strain>
    </source>
</reference>
<evidence type="ECO:0000256" key="3">
    <source>
        <dbReference type="ARBA" id="ARBA00022574"/>
    </source>
</evidence>
<dbReference type="EMBL" id="MU069558">
    <property type="protein sequence ID" value="KAF5839017.1"/>
    <property type="molecule type" value="Genomic_DNA"/>
</dbReference>
<evidence type="ECO:0000256" key="4">
    <source>
        <dbReference type="ARBA" id="ARBA00022737"/>
    </source>
</evidence>
<evidence type="ECO:0000256" key="2">
    <source>
        <dbReference type="ARBA" id="ARBA00018867"/>
    </source>
</evidence>
<dbReference type="PRINTS" id="PR00320">
    <property type="entry name" value="GPROTEINBRPT"/>
</dbReference>
<feature type="repeat" description="WD" evidence="5">
    <location>
        <begin position="247"/>
        <end position="288"/>
    </location>
</feature>
<gene>
    <name evidence="6" type="ORF">DUNSADRAFT_1794</name>
</gene>
<dbReference type="InterPro" id="IPR001680">
    <property type="entry name" value="WD40_rpt"/>
</dbReference>
<dbReference type="SMART" id="SM00320">
    <property type="entry name" value="WD40"/>
    <property type="match status" value="6"/>
</dbReference>
<dbReference type="Gene3D" id="2.130.10.10">
    <property type="entry name" value="YVTN repeat-like/Quinoprotein amine dehydrogenase"/>
    <property type="match status" value="1"/>
</dbReference>
<protein>
    <recommendedName>
        <fullName evidence="2">Target of rapamycin complex subunit LST8</fullName>
    </recommendedName>
</protein>
<accession>A0ABQ7GWN0</accession>
<sequence>MSSVVLVSAGYDHTIKFWEATSGICYRTLQFPDSQVNKLEITADKTQVAAAGNSQIRIYDVNSNDPQPINSFEGHNGNVTALGFQKDTKWMYSGGEDGTVRIWDLRAPGCQRSYESRAAVNSVQLHPNQGELISGDQTGHIRVWDLTASACSCELVPEIGTPVRSLTAALDGTMIVAANNNGTCYVWRMMRGGAHSTHFEPLHKLRAHPTYILKCLISPDSQQLATTSADKTIKLWNLETFTLDRTLLGHAKWVWDCVFSVDAAYLVTASSDHMARLWDLSTGETIRTYTGHSKALVCCALNDSAIDGKDMDM</sequence>
<keyword evidence="3 5" id="KW-0853">WD repeat</keyword>
<evidence type="ECO:0000256" key="5">
    <source>
        <dbReference type="PROSITE-ProRule" id="PRU00221"/>
    </source>
</evidence>
<proteinExistence type="inferred from homology"/>
<keyword evidence="4" id="KW-0677">Repeat</keyword>
<feature type="repeat" description="WD" evidence="5">
    <location>
        <begin position="113"/>
        <end position="146"/>
    </location>
</feature>
<dbReference type="PROSITE" id="PS50294">
    <property type="entry name" value="WD_REPEATS_REGION"/>
    <property type="match status" value="3"/>
</dbReference>
<dbReference type="Pfam" id="PF00400">
    <property type="entry name" value="WD40"/>
    <property type="match status" value="4"/>
</dbReference>
<name>A0ABQ7GWN0_DUNSA</name>
<comment type="caution">
    <text evidence="6">The sequence shown here is derived from an EMBL/GenBank/DDBJ whole genome shotgun (WGS) entry which is preliminary data.</text>
</comment>
<dbReference type="Proteomes" id="UP000815325">
    <property type="component" value="Unassembled WGS sequence"/>
</dbReference>
<dbReference type="CDD" id="cd00200">
    <property type="entry name" value="WD40"/>
    <property type="match status" value="1"/>
</dbReference>
<dbReference type="InterPro" id="IPR037588">
    <property type="entry name" value="MLST8"/>
</dbReference>
<evidence type="ECO:0000313" key="6">
    <source>
        <dbReference type="EMBL" id="KAF5839017.1"/>
    </source>
</evidence>
<dbReference type="PROSITE" id="PS00678">
    <property type="entry name" value="WD_REPEATS_1"/>
    <property type="match status" value="4"/>
</dbReference>
<comment type="similarity">
    <text evidence="1">Belongs to the WD repeat LST8 family.</text>
</comment>
<dbReference type="PANTHER" id="PTHR19842:SF0">
    <property type="entry name" value="TARGET OF RAPAMYCIN COMPLEX SUBUNIT LST8"/>
    <property type="match status" value="1"/>
</dbReference>
<feature type="repeat" description="WD" evidence="5">
    <location>
        <begin position="72"/>
        <end position="113"/>
    </location>
</feature>
<dbReference type="PROSITE" id="PS50082">
    <property type="entry name" value="WD_REPEATS_2"/>
    <property type="match status" value="5"/>
</dbReference>
<evidence type="ECO:0000256" key="1">
    <source>
        <dbReference type="ARBA" id="ARBA00009890"/>
    </source>
</evidence>
<dbReference type="InterPro" id="IPR011047">
    <property type="entry name" value="Quinoprotein_ADH-like_sf"/>
</dbReference>
<feature type="repeat" description="WD" evidence="5">
    <location>
        <begin position="205"/>
        <end position="246"/>
    </location>
</feature>
<evidence type="ECO:0000313" key="7">
    <source>
        <dbReference type="Proteomes" id="UP000815325"/>
    </source>
</evidence>
<dbReference type="InterPro" id="IPR019775">
    <property type="entry name" value="WD40_repeat_CS"/>
</dbReference>
<keyword evidence="7" id="KW-1185">Reference proteome</keyword>
<dbReference type="SUPFAM" id="SSF50998">
    <property type="entry name" value="Quinoprotein alcohol dehydrogenase-like"/>
    <property type="match status" value="1"/>
</dbReference>